<dbReference type="OrthoDB" id="5304367at2759"/>
<dbReference type="AlphaFoldDB" id="A0A2I1C695"/>
<gene>
    <name evidence="2" type="ORF">P174DRAFT_442987</name>
</gene>
<protein>
    <submittedName>
        <fullName evidence="2">Uncharacterized protein</fullName>
    </submittedName>
</protein>
<accession>A0A2I1C695</accession>
<dbReference type="EMBL" id="MSZS01000005">
    <property type="protein sequence ID" value="PKX93133.1"/>
    <property type="molecule type" value="Genomic_DNA"/>
</dbReference>
<keyword evidence="1" id="KW-0472">Membrane</keyword>
<dbReference type="VEuPathDB" id="FungiDB:P174DRAFT_442987"/>
<feature type="transmembrane region" description="Helical" evidence="1">
    <location>
        <begin position="20"/>
        <end position="39"/>
    </location>
</feature>
<sequence length="87" mass="9591">MTQKGRTGKPLGRTTGSLNAPIAAFTMAIILCSYCISSINSARREAQSSPVTATTRAQKFSVEKSDQSWVQQALEQSRDAERRNRSR</sequence>
<dbReference type="OMA" id="KAGQESW"/>
<comment type="caution">
    <text evidence="2">The sequence shown here is derived from an EMBL/GenBank/DDBJ whole genome shotgun (WGS) entry which is preliminary data.</text>
</comment>
<keyword evidence="1" id="KW-0812">Transmembrane</keyword>
<evidence type="ECO:0000256" key="1">
    <source>
        <dbReference type="SAM" id="Phobius"/>
    </source>
</evidence>
<evidence type="ECO:0000313" key="2">
    <source>
        <dbReference type="EMBL" id="PKX93133.1"/>
    </source>
</evidence>
<dbReference type="GeneID" id="36535038"/>
<organism evidence="2 3">
    <name type="scientific">Aspergillus novofumigatus (strain IBT 16806)</name>
    <dbReference type="NCBI Taxonomy" id="1392255"/>
    <lineage>
        <taxon>Eukaryota</taxon>
        <taxon>Fungi</taxon>
        <taxon>Dikarya</taxon>
        <taxon>Ascomycota</taxon>
        <taxon>Pezizomycotina</taxon>
        <taxon>Eurotiomycetes</taxon>
        <taxon>Eurotiomycetidae</taxon>
        <taxon>Eurotiales</taxon>
        <taxon>Aspergillaceae</taxon>
        <taxon>Aspergillus</taxon>
        <taxon>Aspergillus subgen. Fumigati</taxon>
    </lineage>
</organism>
<proteinExistence type="predicted"/>
<dbReference type="Proteomes" id="UP000234474">
    <property type="component" value="Unassembled WGS sequence"/>
</dbReference>
<reference evidence="3" key="1">
    <citation type="journal article" date="2018" name="Proc. Natl. Acad. Sci. U.S.A.">
        <title>Linking secondary metabolites to gene clusters through genome sequencing of six diverse Aspergillus species.</title>
        <authorList>
            <person name="Kaerboelling I."/>
            <person name="Vesth T.C."/>
            <person name="Frisvad J.C."/>
            <person name="Nybo J.L."/>
            <person name="Theobald S."/>
            <person name="Kuo A."/>
            <person name="Bowyer P."/>
            <person name="Matsuda Y."/>
            <person name="Mondo S."/>
            <person name="Lyhne E.K."/>
            <person name="Kogle M.E."/>
            <person name="Clum A."/>
            <person name="Lipzen A."/>
            <person name="Salamov A."/>
            <person name="Ngan C.Y."/>
            <person name="Daum C."/>
            <person name="Chiniquy J."/>
            <person name="Barry K."/>
            <person name="LaButti K."/>
            <person name="Haridas S."/>
            <person name="Simmons B.A."/>
            <person name="Magnuson J.K."/>
            <person name="Mortensen U.H."/>
            <person name="Larsen T.O."/>
            <person name="Grigoriev I.V."/>
            <person name="Baker S.E."/>
            <person name="Andersen M.R."/>
        </authorList>
    </citation>
    <scope>NUCLEOTIDE SEQUENCE [LARGE SCALE GENOMIC DNA]</scope>
    <source>
        <strain evidence="3">IBT 16806</strain>
    </source>
</reference>
<dbReference type="RefSeq" id="XP_024681728.1">
    <property type="nucleotide sequence ID" value="XM_024827713.1"/>
</dbReference>
<keyword evidence="3" id="KW-1185">Reference proteome</keyword>
<keyword evidence="1" id="KW-1133">Transmembrane helix</keyword>
<name>A0A2I1C695_ASPN1</name>
<evidence type="ECO:0000313" key="3">
    <source>
        <dbReference type="Proteomes" id="UP000234474"/>
    </source>
</evidence>